<evidence type="ECO:0000313" key="1">
    <source>
        <dbReference type="EMBL" id="KAJ4700938.1"/>
    </source>
</evidence>
<organism evidence="1 2">
    <name type="scientific">Melia azedarach</name>
    <name type="common">Chinaberry tree</name>
    <dbReference type="NCBI Taxonomy" id="155640"/>
    <lineage>
        <taxon>Eukaryota</taxon>
        <taxon>Viridiplantae</taxon>
        <taxon>Streptophyta</taxon>
        <taxon>Embryophyta</taxon>
        <taxon>Tracheophyta</taxon>
        <taxon>Spermatophyta</taxon>
        <taxon>Magnoliopsida</taxon>
        <taxon>eudicotyledons</taxon>
        <taxon>Gunneridae</taxon>
        <taxon>Pentapetalae</taxon>
        <taxon>rosids</taxon>
        <taxon>malvids</taxon>
        <taxon>Sapindales</taxon>
        <taxon>Meliaceae</taxon>
        <taxon>Melia</taxon>
    </lineage>
</organism>
<sequence length="486" mass="54689">MAQIMQTESIFNHVNGGTAEMFDWEFDPTAVLAEPVPLVVTDNGGIHEIVEEKIAETERGIVLGKNVHTTCLTVTEPEANGEFSGDKEAYMAGVLARFRETMMERTQHHLGYPFNLDLDYSALAPLQHFSINNLGDPFIESNYGVHSRQFEIGVLDWFARLWEIEKNEFWGYITNGGTEGNLHGILVGREVLPNGILYTSTDSHYSIFKAARMYRMECVKVDCLTSGEIDYADFKAKLLQNKDKPAIINVNIGTTVKGAVDDLDLVIQILEESGFKQDRFYIHCDGALFGLMMPFVKNAPKITFKKPIGSVSVSGHKFIGCPMPCGVQITRMEHINVLSRNVEYISSRDATITGSRNGHSPIFLWYTLSRKGYKGLQKEVQKCLRDAHYLKDRLRDAGISAMLNELSSTVVFERPQDEVFVRKWQLACQGNIAHIIVLPNVTTNKLDDFLYELVEKRSTWYQNGKVQPPCIAANIGSENCCCVLHK</sequence>
<protein>
    <submittedName>
        <fullName evidence="1">Serine decarboxylase</fullName>
    </submittedName>
</protein>
<evidence type="ECO:0000313" key="2">
    <source>
        <dbReference type="Proteomes" id="UP001164539"/>
    </source>
</evidence>
<comment type="caution">
    <text evidence="1">The sequence shown here is derived from an EMBL/GenBank/DDBJ whole genome shotgun (WGS) entry which is preliminary data.</text>
</comment>
<gene>
    <name evidence="1" type="ORF">OWV82_024250</name>
</gene>
<reference evidence="1 2" key="1">
    <citation type="journal article" date="2023" name="Science">
        <title>Complex scaffold remodeling in plant triterpene biosynthesis.</title>
        <authorList>
            <person name="De La Pena R."/>
            <person name="Hodgson H."/>
            <person name="Liu J.C."/>
            <person name="Stephenson M.J."/>
            <person name="Martin A.C."/>
            <person name="Owen C."/>
            <person name="Harkess A."/>
            <person name="Leebens-Mack J."/>
            <person name="Jimenez L.E."/>
            <person name="Osbourn A."/>
            <person name="Sattely E.S."/>
        </authorList>
    </citation>
    <scope>NUCLEOTIDE SEQUENCE [LARGE SCALE GENOMIC DNA]</scope>
    <source>
        <strain evidence="2">cv. JPN11</strain>
        <tissue evidence="1">Leaf</tissue>
    </source>
</reference>
<dbReference type="EMBL" id="CM051407">
    <property type="protein sequence ID" value="KAJ4700938.1"/>
    <property type="molecule type" value="Genomic_DNA"/>
</dbReference>
<dbReference type="Proteomes" id="UP001164539">
    <property type="component" value="Chromosome 14"/>
</dbReference>
<accession>A0ACC1WPL8</accession>
<name>A0ACC1WPL8_MELAZ</name>
<proteinExistence type="predicted"/>
<keyword evidence="2" id="KW-1185">Reference proteome</keyword>